<reference evidence="2" key="1">
    <citation type="journal article" date="2019" name="Int. J. Syst. Evol. Microbiol.">
        <title>The Global Catalogue of Microorganisms (GCM) 10K type strain sequencing project: providing services to taxonomists for standard genome sequencing and annotation.</title>
        <authorList>
            <consortium name="The Broad Institute Genomics Platform"/>
            <consortium name="The Broad Institute Genome Sequencing Center for Infectious Disease"/>
            <person name="Wu L."/>
            <person name="Ma J."/>
        </authorList>
    </citation>
    <scope>NUCLEOTIDE SEQUENCE [LARGE SCALE GENOMIC DNA]</scope>
    <source>
        <strain evidence="2">CGMCC 1.16060</strain>
    </source>
</reference>
<comment type="caution">
    <text evidence="1">The sequence shown here is derived from an EMBL/GenBank/DDBJ whole genome shotgun (WGS) entry which is preliminary data.</text>
</comment>
<keyword evidence="2" id="KW-1185">Reference proteome</keyword>
<organism evidence="1 2">
    <name type="scientific">Flavobacterium limi</name>
    <dbReference type="NCBI Taxonomy" id="2045105"/>
    <lineage>
        <taxon>Bacteria</taxon>
        <taxon>Pseudomonadati</taxon>
        <taxon>Bacteroidota</taxon>
        <taxon>Flavobacteriia</taxon>
        <taxon>Flavobacteriales</taxon>
        <taxon>Flavobacteriaceae</taxon>
        <taxon>Flavobacterium</taxon>
    </lineage>
</organism>
<evidence type="ECO:0000313" key="1">
    <source>
        <dbReference type="EMBL" id="GGF23043.1"/>
    </source>
</evidence>
<accession>A0ABQ1URD2</accession>
<dbReference type="EMBL" id="BMKP01000009">
    <property type="protein sequence ID" value="GGF23043.1"/>
    <property type="molecule type" value="Genomic_DNA"/>
</dbReference>
<dbReference type="Proteomes" id="UP000655016">
    <property type="component" value="Unassembled WGS sequence"/>
</dbReference>
<proteinExistence type="predicted"/>
<name>A0ABQ1URD2_9FLAO</name>
<evidence type="ECO:0000313" key="2">
    <source>
        <dbReference type="Proteomes" id="UP000655016"/>
    </source>
</evidence>
<gene>
    <name evidence="1" type="ORF">GCM10011518_35420</name>
</gene>
<protein>
    <submittedName>
        <fullName evidence="1">Uncharacterized protein</fullName>
    </submittedName>
</protein>
<sequence>MVESLTTHTHITKGAIGVFFRKNVRYAFCCFQNIVVFILNSTNSIDKVKFNIMKTKFFLNFILKG</sequence>